<proteinExistence type="predicted"/>
<dbReference type="InterPro" id="IPR029063">
    <property type="entry name" value="SAM-dependent_MTases_sf"/>
</dbReference>
<evidence type="ECO:0000259" key="1">
    <source>
        <dbReference type="Pfam" id="PF08241"/>
    </source>
</evidence>
<keyword evidence="2" id="KW-0489">Methyltransferase</keyword>
<dbReference type="PANTHER" id="PTHR42912:SF93">
    <property type="entry name" value="N6-ADENOSINE-METHYLTRANSFERASE TMT1A"/>
    <property type="match status" value="1"/>
</dbReference>
<evidence type="ECO:0000313" key="3">
    <source>
        <dbReference type="Proteomes" id="UP001601992"/>
    </source>
</evidence>
<reference evidence="2 3" key="1">
    <citation type="submission" date="2024-10" db="EMBL/GenBank/DDBJ databases">
        <title>The Natural Products Discovery Center: Release of the First 8490 Sequenced Strains for Exploring Actinobacteria Biosynthetic Diversity.</title>
        <authorList>
            <person name="Kalkreuter E."/>
            <person name="Kautsar S.A."/>
            <person name="Yang D."/>
            <person name="Bader C.D."/>
            <person name="Teijaro C.N."/>
            <person name="Fluegel L."/>
            <person name="Davis C.M."/>
            <person name="Simpson J.R."/>
            <person name="Lauterbach L."/>
            <person name="Steele A.D."/>
            <person name="Gui C."/>
            <person name="Meng S."/>
            <person name="Li G."/>
            <person name="Viehrig K."/>
            <person name="Ye F."/>
            <person name="Su P."/>
            <person name="Kiefer A.F."/>
            <person name="Nichols A."/>
            <person name="Cepeda A.J."/>
            <person name="Yan W."/>
            <person name="Fan B."/>
            <person name="Jiang Y."/>
            <person name="Adhikari A."/>
            <person name="Zheng C.-J."/>
            <person name="Schuster L."/>
            <person name="Cowan T.M."/>
            <person name="Smanski M.J."/>
            <person name="Chevrette M.G."/>
            <person name="De Carvalho L.P.S."/>
            <person name="Shen B."/>
        </authorList>
    </citation>
    <scope>NUCLEOTIDE SEQUENCE [LARGE SCALE GENOMIC DNA]</scope>
    <source>
        <strain evidence="2 3">NPDC002593</strain>
    </source>
</reference>
<dbReference type="Gene3D" id="3.40.50.150">
    <property type="entry name" value="Vaccinia Virus protein VP39"/>
    <property type="match status" value="1"/>
</dbReference>
<feature type="domain" description="Methyltransferase type 11" evidence="1">
    <location>
        <begin position="39"/>
        <end position="133"/>
    </location>
</feature>
<dbReference type="CDD" id="cd02440">
    <property type="entry name" value="AdoMet_MTases"/>
    <property type="match status" value="1"/>
</dbReference>
<dbReference type="InterPro" id="IPR050508">
    <property type="entry name" value="Methyltransf_Superfamily"/>
</dbReference>
<dbReference type="EMBL" id="JBIAQY010000001">
    <property type="protein sequence ID" value="MFF3566767.1"/>
    <property type="molecule type" value="Genomic_DNA"/>
</dbReference>
<keyword evidence="2" id="KW-0808">Transferase</keyword>
<protein>
    <submittedName>
        <fullName evidence="2">Class I SAM-dependent methyltransferase</fullName>
        <ecNumber evidence="2">2.1.1.-</ecNumber>
    </submittedName>
</protein>
<dbReference type="EC" id="2.1.1.-" evidence="2"/>
<dbReference type="RefSeq" id="WP_387402490.1">
    <property type="nucleotide sequence ID" value="NZ_JBIAQY010000001.1"/>
</dbReference>
<gene>
    <name evidence="2" type="ORF">ACFYXQ_03185</name>
</gene>
<dbReference type="SUPFAM" id="SSF53335">
    <property type="entry name" value="S-adenosyl-L-methionine-dependent methyltransferases"/>
    <property type="match status" value="1"/>
</dbReference>
<evidence type="ECO:0000313" key="2">
    <source>
        <dbReference type="EMBL" id="MFF3566767.1"/>
    </source>
</evidence>
<dbReference type="Proteomes" id="UP001601992">
    <property type="component" value="Unassembled WGS sequence"/>
</dbReference>
<dbReference type="InterPro" id="IPR013216">
    <property type="entry name" value="Methyltransf_11"/>
</dbReference>
<dbReference type="GO" id="GO:0032259">
    <property type="term" value="P:methylation"/>
    <property type="evidence" value="ECO:0007669"/>
    <property type="project" value="UniProtKB-KW"/>
</dbReference>
<accession>A0ABW6RRX8</accession>
<comment type="caution">
    <text evidence="2">The sequence shown here is derived from an EMBL/GenBank/DDBJ whole genome shotgun (WGS) entry which is preliminary data.</text>
</comment>
<dbReference type="PANTHER" id="PTHR42912">
    <property type="entry name" value="METHYLTRANSFERASE"/>
    <property type="match status" value="1"/>
</dbReference>
<dbReference type="Pfam" id="PF08241">
    <property type="entry name" value="Methyltransf_11"/>
    <property type="match status" value="1"/>
</dbReference>
<organism evidence="2 3">
    <name type="scientific">Nocardia jiangxiensis</name>
    <dbReference type="NCBI Taxonomy" id="282685"/>
    <lineage>
        <taxon>Bacteria</taxon>
        <taxon>Bacillati</taxon>
        <taxon>Actinomycetota</taxon>
        <taxon>Actinomycetes</taxon>
        <taxon>Mycobacteriales</taxon>
        <taxon>Nocardiaceae</taxon>
        <taxon>Nocardia</taxon>
    </lineage>
</organism>
<sequence>MGMNYLHRVLCRSALWERTSVKKIVPWALAGLDLGDSALEIGPGYGADVRALRARAATLTGVEIDPELAAGLRSRHGERLRVVQGDGAAMPLPENEFSSVVCFTMLHHVPSPSRQDELFAEALRVLRPGGVFAGSDGLDQLPFRLMHVGDTCVPVPPETITERLARIGFTDIEVDKRLSSFRFRARRPGS</sequence>
<keyword evidence="3" id="KW-1185">Reference proteome</keyword>
<dbReference type="GO" id="GO:0008168">
    <property type="term" value="F:methyltransferase activity"/>
    <property type="evidence" value="ECO:0007669"/>
    <property type="project" value="UniProtKB-KW"/>
</dbReference>
<name>A0ABW6RRX8_9NOCA</name>